<dbReference type="EMBL" id="JAEILT010000013">
    <property type="protein sequence ID" value="MBJ2136781.1"/>
    <property type="molecule type" value="Genomic_DNA"/>
</dbReference>
<feature type="transmembrane region" description="Helical" evidence="1">
    <location>
        <begin position="102"/>
        <end position="120"/>
    </location>
</feature>
<keyword evidence="1" id="KW-0812">Transmembrane</keyword>
<reference evidence="2 3" key="1">
    <citation type="submission" date="2020-12" db="EMBL/GenBank/DDBJ databases">
        <title>Draft genome sequences of nine environmental bacterial isolates colonizing plastic.</title>
        <authorList>
            <person name="Borre I."/>
            <person name="Sonnenschein E.C."/>
        </authorList>
    </citation>
    <scope>NUCLEOTIDE SEQUENCE [LARGE SCALE GENOMIC DNA]</scope>
    <source>
        <strain evidence="2 3">IB30</strain>
    </source>
</reference>
<name>A0ABS0WE90_9ALTE</name>
<protein>
    <submittedName>
        <fullName evidence="2">Uncharacterized protein</fullName>
    </submittedName>
</protein>
<dbReference type="RefSeq" id="WP_198824561.1">
    <property type="nucleotide sequence ID" value="NZ_JAEILT010000013.1"/>
</dbReference>
<proteinExistence type="predicted"/>
<gene>
    <name evidence="2" type="ORF">JEU11_09980</name>
</gene>
<keyword evidence="1" id="KW-0472">Membrane</keyword>
<feature type="transmembrane region" description="Helical" evidence="1">
    <location>
        <begin position="7"/>
        <end position="31"/>
    </location>
</feature>
<evidence type="ECO:0000256" key="1">
    <source>
        <dbReference type="SAM" id="Phobius"/>
    </source>
</evidence>
<comment type="caution">
    <text evidence="2">The sequence shown here is derived from an EMBL/GenBank/DDBJ whole genome shotgun (WGS) entry which is preliminary data.</text>
</comment>
<feature type="transmembrane region" description="Helical" evidence="1">
    <location>
        <begin position="79"/>
        <end position="96"/>
    </location>
</feature>
<evidence type="ECO:0000313" key="2">
    <source>
        <dbReference type="EMBL" id="MBJ2136781.1"/>
    </source>
</evidence>
<accession>A0ABS0WE90</accession>
<dbReference type="Proteomes" id="UP000649232">
    <property type="component" value="Unassembled WGS sequence"/>
</dbReference>
<keyword evidence="1" id="KW-1133">Transmembrane helix</keyword>
<organism evidence="2 3">
    <name type="scientific">Paraglaciecola chathamensis</name>
    <dbReference type="NCBI Taxonomy" id="368405"/>
    <lineage>
        <taxon>Bacteria</taxon>
        <taxon>Pseudomonadati</taxon>
        <taxon>Pseudomonadota</taxon>
        <taxon>Gammaproteobacteria</taxon>
        <taxon>Alteromonadales</taxon>
        <taxon>Alteromonadaceae</taxon>
        <taxon>Paraglaciecola</taxon>
    </lineage>
</organism>
<evidence type="ECO:0000313" key="3">
    <source>
        <dbReference type="Proteomes" id="UP000649232"/>
    </source>
</evidence>
<sequence>MKSILYFVVLIVSFGPSAILLTLGVIFSPAWLYSLFESQMATLVPFLMVVAGLLGFWGMLALNNLTLYPHKIDTPPKRLIVYLSLGCIASLTATIFAAYMDWLLAIAMFLPIPVTACLTYRNRAYFHKHILTKTAIFRITKTAIFRIA</sequence>
<feature type="transmembrane region" description="Helical" evidence="1">
    <location>
        <begin position="43"/>
        <end position="67"/>
    </location>
</feature>